<comment type="caution">
    <text evidence="1">The sequence shown here is derived from an EMBL/GenBank/DDBJ whole genome shotgun (WGS) entry which is preliminary data.</text>
</comment>
<sequence>MLNNKIKTKIPVYLNHTDNRHTELQRRTGAKQAPLQNFPGTSHPRSGVKERPLGSLMNATKSSSAKIAHKIVKDLPSRCPKESKLQNKLTTSRTVVAHEDTGPPPELPLMERSGLCNAHCA</sequence>
<dbReference type="Proteomes" id="UP000824533">
    <property type="component" value="Linkage Group LG01"/>
</dbReference>
<organism evidence="1 2">
    <name type="scientific">Dendrolimus kikuchii</name>
    <dbReference type="NCBI Taxonomy" id="765133"/>
    <lineage>
        <taxon>Eukaryota</taxon>
        <taxon>Metazoa</taxon>
        <taxon>Ecdysozoa</taxon>
        <taxon>Arthropoda</taxon>
        <taxon>Hexapoda</taxon>
        <taxon>Insecta</taxon>
        <taxon>Pterygota</taxon>
        <taxon>Neoptera</taxon>
        <taxon>Endopterygota</taxon>
        <taxon>Lepidoptera</taxon>
        <taxon>Glossata</taxon>
        <taxon>Ditrysia</taxon>
        <taxon>Bombycoidea</taxon>
        <taxon>Lasiocampidae</taxon>
        <taxon>Dendrolimus</taxon>
    </lineage>
</organism>
<proteinExistence type="predicted"/>
<keyword evidence="2" id="KW-1185">Reference proteome</keyword>
<dbReference type="EMBL" id="CM034387">
    <property type="protein sequence ID" value="KAJ0183822.1"/>
    <property type="molecule type" value="Genomic_DNA"/>
</dbReference>
<gene>
    <name evidence="1" type="ORF">K1T71_000245</name>
</gene>
<protein>
    <submittedName>
        <fullName evidence="1">Uncharacterized protein</fullName>
    </submittedName>
</protein>
<name>A0ACC1DJN0_9NEOP</name>
<evidence type="ECO:0000313" key="2">
    <source>
        <dbReference type="Proteomes" id="UP000824533"/>
    </source>
</evidence>
<reference evidence="1 2" key="1">
    <citation type="journal article" date="2021" name="Front. Genet.">
        <title>Chromosome-Level Genome Assembly Reveals Significant Gene Expansion in the Toll and IMD Signaling Pathways of Dendrolimus kikuchii.</title>
        <authorList>
            <person name="Zhou J."/>
            <person name="Wu P."/>
            <person name="Xiong Z."/>
            <person name="Liu N."/>
            <person name="Zhao N."/>
            <person name="Ji M."/>
            <person name="Qiu Y."/>
            <person name="Yang B."/>
        </authorList>
    </citation>
    <scope>NUCLEOTIDE SEQUENCE [LARGE SCALE GENOMIC DNA]</scope>
    <source>
        <strain evidence="1">Ann1</strain>
    </source>
</reference>
<evidence type="ECO:0000313" key="1">
    <source>
        <dbReference type="EMBL" id="KAJ0183822.1"/>
    </source>
</evidence>
<accession>A0ACC1DJN0</accession>